<comment type="pathway">
    <text evidence="1">Protein modification; protein ubiquitination.</text>
</comment>
<evidence type="ECO:0000256" key="1">
    <source>
        <dbReference type="ARBA" id="ARBA00004906"/>
    </source>
</evidence>
<evidence type="ECO:0000313" key="6">
    <source>
        <dbReference type="Proteomes" id="UP001497457"/>
    </source>
</evidence>
<sequence length="390" mass="43457">MSASEAPRRRMVSRCNPETDRCTHVFDIAGYSLLKQGRIQDLQLGWAKRVGRGPPGPPTRSATVLEGLGAGKFIRSGTFAAGGCEWCIRYKPDGETGEEDDDYVAVSLELMTRKSAEVRALFSFGLVDHATGLPSSVCTCQAPLVFKDAHDSWGFREFKKRSELEASDYIRDDRLVIECDVTVILGTPVSKSETVCDIQVPLPDLSDDLGKSLESGKRADVTFKVKGEVFHAHKFVLALRSPVFEAELYGQMKGTRKRIITVEDMQPDVFKALLHFIYTDSLPPMDDLDEAESQEMVKHLIVAADMYAMERMKLMCENILCKRIDVDSVATTLALADQYHCNKLKDACIGFINSSDRMHLVASEGYEHLKRACPAVFIVIWEKAAKSCKK</sequence>
<keyword evidence="6" id="KW-1185">Reference proteome</keyword>
<accession>A0ABC9BYJ6</accession>
<dbReference type="PROSITE" id="PS50144">
    <property type="entry name" value="MATH"/>
    <property type="match status" value="1"/>
</dbReference>
<dbReference type="InterPro" id="IPR045005">
    <property type="entry name" value="BPM1-6"/>
</dbReference>
<dbReference type="AlphaFoldDB" id="A0ABC9BYJ6"/>
<feature type="domain" description="BTB" evidence="3">
    <location>
        <begin position="219"/>
        <end position="286"/>
    </location>
</feature>
<dbReference type="Gene3D" id="3.30.710.10">
    <property type="entry name" value="Potassium Channel Kv1.1, Chain A"/>
    <property type="match status" value="1"/>
</dbReference>
<dbReference type="CDD" id="cd18280">
    <property type="entry name" value="BTB_POZ_BPM_plant"/>
    <property type="match status" value="1"/>
</dbReference>
<dbReference type="EMBL" id="OZ075138">
    <property type="protein sequence ID" value="CAL5011289.1"/>
    <property type="molecule type" value="Genomic_DNA"/>
</dbReference>
<dbReference type="Gene3D" id="2.60.210.10">
    <property type="entry name" value="Apoptosis, Tumor Necrosis Factor Receptor Associated Protein 2, Chain A"/>
    <property type="match status" value="1"/>
</dbReference>
<comment type="similarity">
    <text evidence="2">Belongs to the Tdpoz family.</text>
</comment>
<dbReference type="InterPro" id="IPR056423">
    <property type="entry name" value="BACK_BPM_SPOP"/>
</dbReference>
<dbReference type="InterPro" id="IPR000210">
    <property type="entry name" value="BTB/POZ_dom"/>
</dbReference>
<dbReference type="SUPFAM" id="SSF54695">
    <property type="entry name" value="POZ domain"/>
    <property type="match status" value="1"/>
</dbReference>
<evidence type="ECO:0000313" key="5">
    <source>
        <dbReference type="EMBL" id="CAL5011289.1"/>
    </source>
</evidence>
<dbReference type="Pfam" id="PF22486">
    <property type="entry name" value="MATH_2"/>
    <property type="match status" value="1"/>
</dbReference>
<reference evidence="5" key="1">
    <citation type="submission" date="2024-10" db="EMBL/GenBank/DDBJ databases">
        <authorList>
            <person name="Ryan C."/>
        </authorList>
    </citation>
    <scope>NUCLEOTIDE SEQUENCE [LARGE SCALE GENOMIC DNA]</scope>
</reference>
<proteinExistence type="inferred from homology"/>
<dbReference type="InterPro" id="IPR011333">
    <property type="entry name" value="SKP1/BTB/POZ_sf"/>
</dbReference>
<dbReference type="PANTHER" id="PTHR26379:SF474">
    <property type="entry name" value="OS08G0228200 PROTEIN"/>
    <property type="match status" value="1"/>
</dbReference>
<dbReference type="InterPro" id="IPR002083">
    <property type="entry name" value="MATH/TRAF_dom"/>
</dbReference>
<dbReference type="SUPFAM" id="SSF49599">
    <property type="entry name" value="TRAF domain-like"/>
    <property type="match status" value="1"/>
</dbReference>
<evidence type="ECO:0000259" key="4">
    <source>
        <dbReference type="PROSITE" id="PS50144"/>
    </source>
</evidence>
<evidence type="ECO:0000259" key="3">
    <source>
        <dbReference type="PROSITE" id="PS50097"/>
    </source>
</evidence>
<name>A0ABC9BYJ6_9POAL</name>
<dbReference type="SMART" id="SM00225">
    <property type="entry name" value="BTB"/>
    <property type="match status" value="1"/>
</dbReference>
<dbReference type="Proteomes" id="UP001497457">
    <property type="component" value="Chromosome 28b"/>
</dbReference>
<dbReference type="Pfam" id="PF00651">
    <property type="entry name" value="BTB"/>
    <property type="match status" value="1"/>
</dbReference>
<evidence type="ECO:0000256" key="2">
    <source>
        <dbReference type="ARBA" id="ARBA00010846"/>
    </source>
</evidence>
<dbReference type="CDD" id="cd00121">
    <property type="entry name" value="MATH"/>
    <property type="match status" value="1"/>
</dbReference>
<dbReference type="Pfam" id="PF24570">
    <property type="entry name" value="BACK_BPM_SPOP"/>
    <property type="match status" value="1"/>
</dbReference>
<gene>
    <name evidence="5" type="ORF">URODEC1_LOCUS70380</name>
</gene>
<protein>
    <submittedName>
        <fullName evidence="5">Uncharacterized protein</fullName>
    </submittedName>
</protein>
<dbReference type="PANTHER" id="PTHR26379">
    <property type="entry name" value="BTB/POZ AND MATH DOMAIN-CONTAINING PROTEIN 1"/>
    <property type="match status" value="1"/>
</dbReference>
<dbReference type="PROSITE" id="PS50097">
    <property type="entry name" value="BTB"/>
    <property type="match status" value="1"/>
</dbReference>
<dbReference type="Gene3D" id="1.25.40.420">
    <property type="match status" value="1"/>
</dbReference>
<organism evidence="5 6">
    <name type="scientific">Urochloa decumbens</name>
    <dbReference type="NCBI Taxonomy" id="240449"/>
    <lineage>
        <taxon>Eukaryota</taxon>
        <taxon>Viridiplantae</taxon>
        <taxon>Streptophyta</taxon>
        <taxon>Embryophyta</taxon>
        <taxon>Tracheophyta</taxon>
        <taxon>Spermatophyta</taxon>
        <taxon>Magnoliopsida</taxon>
        <taxon>Liliopsida</taxon>
        <taxon>Poales</taxon>
        <taxon>Poaceae</taxon>
        <taxon>PACMAD clade</taxon>
        <taxon>Panicoideae</taxon>
        <taxon>Panicodae</taxon>
        <taxon>Paniceae</taxon>
        <taxon>Melinidinae</taxon>
        <taxon>Urochloa</taxon>
    </lineage>
</organism>
<feature type="domain" description="MATH" evidence="4">
    <location>
        <begin position="58"/>
        <end position="181"/>
    </location>
</feature>
<dbReference type="InterPro" id="IPR008974">
    <property type="entry name" value="TRAF-like"/>
</dbReference>